<dbReference type="InterPro" id="IPR000182">
    <property type="entry name" value="GNAT_dom"/>
</dbReference>
<accession>A0A0D1YFV8</accession>
<evidence type="ECO:0000313" key="3">
    <source>
        <dbReference type="EMBL" id="KON97038.1"/>
    </source>
</evidence>
<dbReference type="Gene3D" id="3.40.630.30">
    <property type="match status" value="1"/>
</dbReference>
<dbReference type="InterPro" id="IPR008125">
    <property type="entry name" value="Streptothricin_AcTrfase"/>
</dbReference>
<dbReference type="PRINTS" id="PR01754">
    <property type="entry name" value="SACTRNSFRASE"/>
</dbReference>
<evidence type="ECO:0000313" key="5">
    <source>
        <dbReference type="Proteomes" id="UP000037269"/>
    </source>
</evidence>
<organism evidence="3 5">
    <name type="scientific">Aneurinibacillus migulanus</name>
    <name type="common">Bacillus migulanus</name>
    <dbReference type="NCBI Taxonomy" id="47500"/>
    <lineage>
        <taxon>Bacteria</taxon>
        <taxon>Bacillati</taxon>
        <taxon>Bacillota</taxon>
        <taxon>Bacilli</taxon>
        <taxon>Bacillales</taxon>
        <taxon>Paenibacillaceae</taxon>
        <taxon>Aneurinibacillus group</taxon>
        <taxon>Aneurinibacillus</taxon>
    </lineage>
</organism>
<dbReference type="OrthoDB" id="9800193at2"/>
<dbReference type="PROSITE" id="PS51186">
    <property type="entry name" value="GNAT"/>
    <property type="match status" value="1"/>
</dbReference>
<reference evidence="3 5" key="1">
    <citation type="submission" date="2015-07" db="EMBL/GenBank/DDBJ databases">
        <title>Fjat-14205 dsm 2895.</title>
        <authorList>
            <person name="Liu B."/>
            <person name="Wang J."/>
            <person name="Zhu Y."/>
            <person name="Liu G."/>
            <person name="Chen Q."/>
            <person name="Chen Z."/>
            <person name="Lan J."/>
            <person name="Che J."/>
            <person name="Ge C."/>
            <person name="Shi H."/>
            <person name="Pan Z."/>
            <person name="Liu X."/>
        </authorList>
    </citation>
    <scope>NUCLEOTIDE SEQUENCE [LARGE SCALE GENOMIC DNA]</scope>
    <source>
        <strain evidence="3 5">DSM 2895</strain>
    </source>
</reference>
<keyword evidence="1 3" id="KW-0808">Transferase</keyword>
<dbReference type="GO" id="GO:0005840">
    <property type="term" value="C:ribosome"/>
    <property type="evidence" value="ECO:0007669"/>
    <property type="project" value="UniProtKB-KW"/>
</dbReference>
<dbReference type="PANTHER" id="PTHR13947">
    <property type="entry name" value="GNAT FAMILY N-ACETYLTRANSFERASE"/>
    <property type="match status" value="1"/>
</dbReference>
<dbReference type="Pfam" id="PF00583">
    <property type="entry name" value="Acetyltransf_1"/>
    <property type="match status" value="1"/>
</dbReference>
<dbReference type="EMBL" id="LGUG01000004">
    <property type="protein sequence ID" value="KON97038.1"/>
    <property type="molecule type" value="Genomic_DNA"/>
</dbReference>
<dbReference type="InterPro" id="IPR016181">
    <property type="entry name" value="Acyl_CoA_acyltransferase"/>
</dbReference>
<gene>
    <name evidence="3" type="ORF">AF333_17705</name>
    <name evidence="4" type="ORF">SAMN04487909_12311</name>
</gene>
<dbReference type="STRING" id="47500.AF333_17705"/>
<dbReference type="GeneID" id="42307000"/>
<dbReference type="Proteomes" id="UP000037269">
    <property type="component" value="Unassembled WGS sequence"/>
</dbReference>
<keyword evidence="5" id="KW-1185">Reference proteome</keyword>
<dbReference type="RefSeq" id="WP_043064669.1">
    <property type="nucleotide sequence ID" value="NZ_BJOA01000311.1"/>
</dbReference>
<dbReference type="Proteomes" id="UP000182836">
    <property type="component" value="Unassembled WGS sequence"/>
</dbReference>
<dbReference type="EMBL" id="FNED01000023">
    <property type="protein sequence ID" value="SDJ63384.1"/>
    <property type="molecule type" value="Genomic_DNA"/>
</dbReference>
<keyword evidence="4" id="KW-0689">Ribosomal protein</keyword>
<dbReference type="AlphaFoldDB" id="A0A0D1YFV8"/>
<feature type="domain" description="N-acetyltransferase" evidence="2">
    <location>
        <begin position="31"/>
        <end position="178"/>
    </location>
</feature>
<evidence type="ECO:0000259" key="2">
    <source>
        <dbReference type="PROSITE" id="PS51186"/>
    </source>
</evidence>
<dbReference type="CDD" id="cd04301">
    <property type="entry name" value="NAT_SF"/>
    <property type="match status" value="1"/>
</dbReference>
<dbReference type="PANTHER" id="PTHR13947:SF37">
    <property type="entry name" value="LD18367P"/>
    <property type="match status" value="1"/>
</dbReference>
<dbReference type="GO" id="GO:0008080">
    <property type="term" value="F:N-acetyltransferase activity"/>
    <property type="evidence" value="ECO:0007669"/>
    <property type="project" value="InterPro"/>
</dbReference>
<dbReference type="SUPFAM" id="SSF55729">
    <property type="entry name" value="Acyl-CoA N-acyltransferases (Nat)"/>
    <property type="match status" value="1"/>
</dbReference>
<evidence type="ECO:0000256" key="1">
    <source>
        <dbReference type="ARBA" id="ARBA00022679"/>
    </source>
</evidence>
<dbReference type="InterPro" id="IPR050769">
    <property type="entry name" value="NAT_camello-type"/>
</dbReference>
<name>A0A0D1YFV8_ANEMI</name>
<keyword evidence="4" id="KW-0687">Ribonucleoprotein</keyword>
<reference evidence="4 6" key="2">
    <citation type="submission" date="2016-10" db="EMBL/GenBank/DDBJ databases">
        <authorList>
            <person name="de Groot N.N."/>
        </authorList>
    </citation>
    <scope>NUCLEOTIDE SEQUENCE [LARGE SCALE GENOMIC DNA]</scope>
    <source>
        <strain evidence="4 6">DSM 2895</strain>
    </source>
</reference>
<evidence type="ECO:0000313" key="4">
    <source>
        <dbReference type="EMBL" id="SDJ63384.1"/>
    </source>
</evidence>
<sequence>MNIVVKEATTDHIDSIKINDIFTIDSMLVLSLYNNEIEYQVVEIPSYEKSYNEDEDAVDYQEYIDHPDKTMYLAFMEEQVVGQIILSRNWNNYAYIEDIKVDKDCRRYGIGRKLIEHAKHWAIAHDMRGIMLETQNTNVKACKFYESCGFKIGGFDCNLYKGINKNSKEIAIFWYFMF</sequence>
<dbReference type="PATRIC" id="fig|47500.12.peg.3493"/>
<protein>
    <submittedName>
        <fullName evidence="4">Ribosomal protein S18 acetylase RimI</fullName>
    </submittedName>
    <submittedName>
        <fullName evidence="3">Streptothricin acetyltransferase</fullName>
    </submittedName>
</protein>
<evidence type="ECO:0000313" key="6">
    <source>
        <dbReference type="Proteomes" id="UP000182836"/>
    </source>
</evidence>
<proteinExistence type="predicted"/>